<keyword evidence="4" id="KW-1185">Reference proteome</keyword>
<sequence length="227" mass="25518">MGFFDSWDGASVISRKSSHKHHKSSSHKHHHKRSKSRSTSRHRHSKSNPNLADFFGMDSGHYNKHNASKGSFFNLGHNSSTRSFFGLGRSSSYYKRQPRSNFMQRMLKQLKRLLRDLVYYAKRHPMKVFMLVIMPLITGGALTALLARFGLRLPPGIERMLGIAAKTASGDSFGLMGEAVKMASGLGGSGSVSVDRGHNGHMQWERRSYQDDGWGDGLMKGVTKMFW</sequence>
<evidence type="ECO:0000313" key="3">
    <source>
        <dbReference type="EMBL" id="KAI1870123.1"/>
    </source>
</evidence>
<evidence type="ECO:0000256" key="1">
    <source>
        <dbReference type="SAM" id="MobiDB-lite"/>
    </source>
</evidence>
<evidence type="ECO:0000256" key="2">
    <source>
        <dbReference type="SAM" id="Phobius"/>
    </source>
</evidence>
<proteinExistence type="predicted"/>
<name>A0A9Q0ALZ6_9PEZI</name>
<feature type="region of interest" description="Disordered" evidence="1">
    <location>
        <begin position="14"/>
        <end position="50"/>
    </location>
</feature>
<dbReference type="EMBL" id="JAFIMR010000014">
    <property type="protein sequence ID" value="KAI1870123.1"/>
    <property type="molecule type" value="Genomic_DNA"/>
</dbReference>
<keyword evidence="2" id="KW-0812">Transmembrane</keyword>
<feature type="transmembrane region" description="Helical" evidence="2">
    <location>
        <begin position="128"/>
        <end position="151"/>
    </location>
</feature>
<feature type="compositionally biased region" description="Basic residues" evidence="1">
    <location>
        <begin position="16"/>
        <end position="46"/>
    </location>
</feature>
<protein>
    <submittedName>
        <fullName evidence="3">Uncharacterized protein</fullName>
    </submittedName>
</protein>
<dbReference type="Proteomes" id="UP000829685">
    <property type="component" value="Unassembled WGS sequence"/>
</dbReference>
<evidence type="ECO:0000313" key="4">
    <source>
        <dbReference type="Proteomes" id="UP000829685"/>
    </source>
</evidence>
<keyword evidence="2" id="KW-1133">Transmembrane helix</keyword>
<comment type="caution">
    <text evidence="3">The sequence shown here is derived from an EMBL/GenBank/DDBJ whole genome shotgun (WGS) entry which is preliminary data.</text>
</comment>
<dbReference type="OrthoDB" id="5235322at2759"/>
<reference evidence="3" key="1">
    <citation type="submission" date="2021-03" db="EMBL/GenBank/DDBJ databases">
        <title>Revisited historic fungal species revealed as producer of novel bioactive compounds through whole genome sequencing and comparative genomics.</title>
        <authorList>
            <person name="Vignolle G.A."/>
            <person name="Hochenegger N."/>
            <person name="Mach R.L."/>
            <person name="Mach-Aigner A.R."/>
            <person name="Javad Rahimi M."/>
            <person name="Salim K.A."/>
            <person name="Chan C.M."/>
            <person name="Lim L.B.L."/>
            <person name="Cai F."/>
            <person name="Druzhinina I.S."/>
            <person name="U'Ren J.M."/>
            <person name="Derntl C."/>
        </authorList>
    </citation>
    <scope>NUCLEOTIDE SEQUENCE</scope>
    <source>
        <strain evidence="3">TUCIM 5799</strain>
    </source>
</reference>
<dbReference type="AlphaFoldDB" id="A0A9Q0ALZ6"/>
<gene>
    <name evidence="3" type="ORF">JX265_006293</name>
</gene>
<accession>A0A9Q0ALZ6</accession>
<organism evidence="3 4">
    <name type="scientific">Neoarthrinium moseri</name>
    <dbReference type="NCBI Taxonomy" id="1658444"/>
    <lineage>
        <taxon>Eukaryota</taxon>
        <taxon>Fungi</taxon>
        <taxon>Dikarya</taxon>
        <taxon>Ascomycota</taxon>
        <taxon>Pezizomycotina</taxon>
        <taxon>Sordariomycetes</taxon>
        <taxon>Xylariomycetidae</taxon>
        <taxon>Amphisphaeriales</taxon>
        <taxon>Apiosporaceae</taxon>
        <taxon>Neoarthrinium</taxon>
    </lineage>
</organism>
<keyword evidence="2" id="KW-0472">Membrane</keyword>